<gene>
    <name evidence="7" type="ORF">L9F63_022114</name>
</gene>
<dbReference type="AlphaFoldDB" id="A0AAD7ZNB7"/>
<evidence type="ECO:0000256" key="5">
    <source>
        <dbReference type="ARBA" id="ARBA00023136"/>
    </source>
</evidence>
<evidence type="ECO:0000256" key="4">
    <source>
        <dbReference type="ARBA" id="ARBA00022989"/>
    </source>
</evidence>
<evidence type="ECO:0000256" key="2">
    <source>
        <dbReference type="ARBA" id="ARBA00022475"/>
    </source>
</evidence>
<name>A0AAD7ZNB7_DIPPU</name>
<feature type="transmembrane region" description="Helical" evidence="6">
    <location>
        <begin position="79"/>
        <end position="99"/>
    </location>
</feature>
<dbReference type="InterPro" id="IPR013604">
    <property type="entry name" value="7TM_chemorcpt"/>
</dbReference>
<dbReference type="GO" id="GO:0005886">
    <property type="term" value="C:plasma membrane"/>
    <property type="evidence" value="ECO:0007669"/>
    <property type="project" value="UniProtKB-SubCell"/>
</dbReference>
<dbReference type="GO" id="GO:0050909">
    <property type="term" value="P:sensory perception of taste"/>
    <property type="evidence" value="ECO:0007669"/>
    <property type="project" value="InterPro"/>
</dbReference>
<evidence type="ECO:0000313" key="7">
    <source>
        <dbReference type="EMBL" id="KAJ9583551.1"/>
    </source>
</evidence>
<evidence type="ECO:0000313" key="8">
    <source>
        <dbReference type="Proteomes" id="UP001233999"/>
    </source>
</evidence>
<dbReference type="Proteomes" id="UP001233999">
    <property type="component" value="Unassembled WGS sequence"/>
</dbReference>
<keyword evidence="5 6" id="KW-0472">Membrane</keyword>
<organism evidence="7 8">
    <name type="scientific">Diploptera punctata</name>
    <name type="common">Pacific beetle cockroach</name>
    <dbReference type="NCBI Taxonomy" id="6984"/>
    <lineage>
        <taxon>Eukaryota</taxon>
        <taxon>Metazoa</taxon>
        <taxon>Ecdysozoa</taxon>
        <taxon>Arthropoda</taxon>
        <taxon>Hexapoda</taxon>
        <taxon>Insecta</taxon>
        <taxon>Pterygota</taxon>
        <taxon>Neoptera</taxon>
        <taxon>Polyneoptera</taxon>
        <taxon>Dictyoptera</taxon>
        <taxon>Blattodea</taxon>
        <taxon>Blaberoidea</taxon>
        <taxon>Blaberidae</taxon>
        <taxon>Diplopterinae</taxon>
        <taxon>Diploptera</taxon>
    </lineage>
</organism>
<feature type="transmembrane region" description="Helical" evidence="6">
    <location>
        <begin position="130"/>
        <end position="149"/>
    </location>
</feature>
<evidence type="ECO:0000256" key="1">
    <source>
        <dbReference type="ARBA" id="ARBA00004651"/>
    </source>
</evidence>
<keyword evidence="2" id="KW-1003">Cell membrane</keyword>
<reference evidence="7" key="1">
    <citation type="journal article" date="2023" name="IScience">
        <title>Live-bearing cockroach genome reveals convergent evolutionary mechanisms linked to viviparity in insects and beyond.</title>
        <authorList>
            <person name="Fouks B."/>
            <person name="Harrison M.C."/>
            <person name="Mikhailova A.A."/>
            <person name="Marchal E."/>
            <person name="English S."/>
            <person name="Carruthers M."/>
            <person name="Jennings E.C."/>
            <person name="Chiamaka E.L."/>
            <person name="Frigard R.A."/>
            <person name="Pippel M."/>
            <person name="Attardo G.M."/>
            <person name="Benoit J.B."/>
            <person name="Bornberg-Bauer E."/>
            <person name="Tobe S.S."/>
        </authorList>
    </citation>
    <scope>NUCLEOTIDE SEQUENCE</scope>
    <source>
        <strain evidence="7">Stay&amp;Tobe</strain>
    </source>
</reference>
<dbReference type="EMBL" id="JASPKZ010007570">
    <property type="protein sequence ID" value="KAJ9583551.1"/>
    <property type="molecule type" value="Genomic_DNA"/>
</dbReference>
<reference evidence="7" key="2">
    <citation type="submission" date="2023-05" db="EMBL/GenBank/DDBJ databases">
        <authorList>
            <person name="Fouks B."/>
        </authorList>
    </citation>
    <scope>NUCLEOTIDE SEQUENCE</scope>
    <source>
        <strain evidence="7">Stay&amp;Tobe</strain>
        <tissue evidence="7">Testes</tissue>
    </source>
</reference>
<evidence type="ECO:0008006" key="9">
    <source>
        <dbReference type="Google" id="ProtNLM"/>
    </source>
</evidence>
<feature type="transmembrane region" description="Helical" evidence="6">
    <location>
        <begin position="161"/>
        <end position="188"/>
    </location>
</feature>
<feature type="non-terminal residue" evidence="7">
    <location>
        <position position="289"/>
    </location>
</feature>
<comment type="subcellular location">
    <subcellularLocation>
        <location evidence="1">Cell membrane</location>
        <topology evidence="1">Multi-pass membrane protein</topology>
    </subcellularLocation>
</comment>
<evidence type="ECO:0000256" key="3">
    <source>
        <dbReference type="ARBA" id="ARBA00022692"/>
    </source>
</evidence>
<dbReference type="Pfam" id="PF08395">
    <property type="entry name" value="7tm_7"/>
    <property type="match status" value="1"/>
</dbReference>
<sequence length="289" mass="34096">MYLRGKYDIYSEISPVIWTMKIFGICNYSLKGNLGFREIKRSKMAYVYCLMSLALHIFTLVLYVKGSMSEEVALGPVEYTFFAYMFAACCVFCVIIRAYSVLRNLNIDTVYNEMADFDYKMSYNPYNYKICYFFSIVLLTPFYITYILMHYSLYLIEDLKYALLFISLFNFWPHLTLNILYLSIILTMQWRFRALNSKVQKLIEFHKNGTLKYSISMINYVHNFELNSISISSLRNLYESLTQICKFVNSSFSLAILISLVSSFIALTFNLYLFISRCLRNKSFLDTFD</sequence>
<accession>A0AAD7ZNB7</accession>
<feature type="transmembrane region" description="Helical" evidence="6">
    <location>
        <begin position="45"/>
        <end position="64"/>
    </location>
</feature>
<keyword evidence="3 6" id="KW-0812">Transmembrane</keyword>
<keyword evidence="8" id="KW-1185">Reference proteome</keyword>
<proteinExistence type="predicted"/>
<comment type="caution">
    <text evidence="7">The sequence shown here is derived from an EMBL/GenBank/DDBJ whole genome shotgun (WGS) entry which is preliminary data.</text>
</comment>
<feature type="transmembrane region" description="Helical" evidence="6">
    <location>
        <begin position="252"/>
        <end position="275"/>
    </location>
</feature>
<protein>
    <recommendedName>
        <fullName evidence="9">Gustatory receptor</fullName>
    </recommendedName>
</protein>
<keyword evidence="4 6" id="KW-1133">Transmembrane helix</keyword>
<evidence type="ECO:0000256" key="6">
    <source>
        <dbReference type="SAM" id="Phobius"/>
    </source>
</evidence>